<dbReference type="RefSeq" id="WP_160793478.1">
    <property type="nucleotide sequence ID" value="NZ_WRPA01000001.1"/>
</dbReference>
<dbReference type="PANTHER" id="PTHR32089:SF119">
    <property type="entry name" value="METHYL-ACCEPTING CHEMOTAXIS PROTEIN CTPL"/>
    <property type="match status" value="1"/>
</dbReference>
<feature type="domain" description="HAMP" evidence="11">
    <location>
        <begin position="217"/>
        <end position="271"/>
    </location>
</feature>
<dbReference type="PRINTS" id="PR00260">
    <property type="entry name" value="CHEMTRNSDUCR"/>
</dbReference>
<dbReference type="Pfam" id="PF17200">
    <property type="entry name" value="sCache_2"/>
    <property type="match status" value="1"/>
</dbReference>
<comment type="caution">
    <text evidence="12">The sequence shown here is derived from an EMBL/GenBank/DDBJ whole genome shotgun (WGS) entry which is preliminary data.</text>
</comment>
<keyword evidence="3 9" id="KW-0812">Transmembrane</keyword>
<dbReference type="Gene3D" id="3.30.450.20">
    <property type="entry name" value="PAS domain"/>
    <property type="match status" value="1"/>
</dbReference>
<keyword evidence="4 9" id="KW-1133">Transmembrane helix</keyword>
<dbReference type="Proteomes" id="UP000474778">
    <property type="component" value="Unassembled WGS sequence"/>
</dbReference>
<protein>
    <submittedName>
        <fullName evidence="12">HAMP domain-containing protein</fullName>
    </submittedName>
</protein>
<dbReference type="Gene3D" id="1.10.287.950">
    <property type="entry name" value="Methyl-accepting chemotaxis protein"/>
    <property type="match status" value="1"/>
</dbReference>
<evidence type="ECO:0000256" key="3">
    <source>
        <dbReference type="ARBA" id="ARBA00022692"/>
    </source>
</evidence>
<dbReference type="InterPro" id="IPR033480">
    <property type="entry name" value="sCache_2"/>
</dbReference>
<dbReference type="InterPro" id="IPR003660">
    <property type="entry name" value="HAMP_dom"/>
</dbReference>
<evidence type="ECO:0000256" key="1">
    <source>
        <dbReference type="ARBA" id="ARBA00004651"/>
    </source>
</evidence>
<dbReference type="InterPro" id="IPR004089">
    <property type="entry name" value="MCPsignal_dom"/>
</dbReference>
<dbReference type="PANTHER" id="PTHR32089">
    <property type="entry name" value="METHYL-ACCEPTING CHEMOTAXIS PROTEIN MCPB"/>
    <property type="match status" value="1"/>
</dbReference>
<evidence type="ECO:0000259" key="11">
    <source>
        <dbReference type="PROSITE" id="PS50885"/>
    </source>
</evidence>
<proteinExistence type="inferred from homology"/>
<feature type="transmembrane region" description="Helical" evidence="9">
    <location>
        <begin position="197"/>
        <end position="215"/>
    </location>
</feature>
<keyword evidence="6 8" id="KW-0807">Transducer</keyword>
<dbReference type="FunFam" id="1.10.287.950:FF:000001">
    <property type="entry name" value="Methyl-accepting chemotaxis sensory transducer"/>
    <property type="match status" value="1"/>
</dbReference>
<evidence type="ECO:0000256" key="8">
    <source>
        <dbReference type="PROSITE-ProRule" id="PRU00284"/>
    </source>
</evidence>
<accession>A0A6L7HWI4</accession>
<dbReference type="CDD" id="cd11386">
    <property type="entry name" value="MCP_signal"/>
    <property type="match status" value="1"/>
</dbReference>
<dbReference type="CDD" id="cd06225">
    <property type="entry name" value="HAMP"/>
    <property type="match status" value="1"/>
</dbReference>
<dbReference type="SMART" id="SM00283">
    <property type="entry name" value="MA"/>
    <property type="match status" value="1"/>
</dbReference>
<evidence type="ECO:0000256" key="5">
    <source>
        <dbReference type="ARBA" id="ARBA00023136"/>
    </source>
</evidence>
<comment type="similarity">
    <text evidence="7">Belongs to the methyl-accepting chemotaxis (MCP) protein family.</text>
</comment>
<dbReference type="SMART" id="SM00304">
    <property type="entry name" value="HAMP"/>
    <property type="match status" value="1"/>
</dbReference>
<reference evidence="12 13" key="1">
    <citation type="submission" date="2019-12" db="EMBL/GenBank/DDBJ databases">
        <title>Shewanella insulae sp. nov., isolated from a tidal flat.</title>
        <authorList>
            <person name="Yoon J.-H."/>
        </authorList>
    </citation>
    <scope>NUCLEOTIDE SEQUENCE [LARGE SCALE GENOMIC DNA]</scope>
    <source>
        <strain evidence="12 13">JBTF-M18</strain>
    </source>
</reference>
<dbReference type="SMART" id="SM01049">
    <property type="entry name" value="Cache_2"/>
    <property type="match status" value="1"/>
</dbReference>
<dbReference type="PROSITE" id="PS50885">
    <property type="entry name" value="HAMP"/>
    <property type="match status" value="1"/>
</dbReference>
<evidence type="ECO:0000313" key="13">
    <source>
        <dbReference type="Proteomes" id="UP000474778"/>
    </source>
</evidence>
<evidence type="ECO:0000256" key="2">
    <source>
        <dbReference type="ARBA" id="ARBA00022475"/>
    </source>
</evidence>
<dbReference type="GO" id="GO:0007165">
    <property type="term" value="P:signal transduction"/>
    <property type="evidence" value="ECO:0007669"/>
    <property type="project" value="UniProtKB-KW"/>
</dbReference>
<dbReference type="Pfam" id="PF00672">
    <property type="entry name" value="HAMP"/>
    <property type="match status" value="1"/>
</dbReference>
<dbReference type="InterPro" id="IPR004090">
    <property type="entry name" value="Chemotax_Me-accpt_rcpt"/>
</dbReference>
<evidence type="ECO:0000256" key="7">
    <source>
        <dbReference type="ARBA" id="ARBA00029447"/>
    </source>
</evidence>
<feature type="transmembrane region" description="Helical" evidence="9">
    <location>
        <begin position="17"/>
        <end position="37"/>
    </location>
</feature>
<evidence type="ECO:0000256" key="6">
    <source>
        <dbReference type="ARBA" id="ARBA00023224"/>
    </source>
</evidence>
<organism evidence="12 13">
    <name type="scientific">Shewanella insulae</name>
    <dbReference type="NCBI Taxonomy" id="2681496"/>
    <lineage>
        <taxon>Bacteria</taxon>
        <taxon>Pseudomonadati</taxon>
        <taxon>Pseudomonadota</taxon>
        <taxon>Gammaproteobacteria</taxon>
        <taxon>Alteromonadales</taxon>
        <taxon>Shewanellaceae</taxon>
        <taxon>Shewanella</taxon>
    </lineage>
</organism>
<keyword evidence="13" id="KW-1185">Reference proteome</keyword>
<dbReference type="AlphaFoldDB" id="A0A6L7HWI4"/>
<dbReference type="EMBL" id="WRPA01000001">
    <property type="protein sequence ID" value="MXR67498.1"/>
    <property type="molecule type" value="Genomic_DNA"/>
</dbReference>
<comment type="subcellular location">
    <subcellularLocation>
        <location evidence="1">Cell membrane</location>
        <topology evidence="1">Multi-pass membrane protein</topology>
    </subcellularLocation>
</comment>
<feature type="domain" description="Methyl-accepting transducer" evidence="10">
    <location>
        <begin position="276"/>
        <end position="512"/>
    </location>
</feature>
<gene>
    <name evidence="12" type="ORF">GNT65_02265</name>
</gene>
<dbReference type="GO" id="GO:0004888">
    <property type="term" value="F:transmembrane signaling receptor activity"/>
    <property type="evidence" value="ECO:0007669"/>
    <property type="project" value="InterPro"/>
</dbReference>
<name>A0A6L7HWI4_9GAMM</name>
<dbReference type="GO" id="GO:0005886">
    <property type="term" value="C:plasma membrane"/>
    <property type="evidence" value="ECO:0007669"/>
    <property type="project" value="UniProtKB-SubCell"/>
</dbReference>
<dbReference type="SUPFAM" id="SSF58104">
    <property type="entry name" value="Methyl-accepting chemotaxis protein (MCP) signaling domain"/>
    <property type="match status" value="1"/>
</dbReference>
<keyword evidence="5 9" id="KW-0472">Membrane</keyword>
<evidence type="ECO:0000256" key="9">
    <source>
        <dbReference type="SAM" id="Phobius"/>
    </source>
</evidence>
<dbReference type="GO" id="GO:0006935">
    <property type="term" value="P:chemotaxis"/>
    <property type="evidence" value="ECO:0007669"/>
    <property type="project" value="InterPro"/>
</dbReference>
<dbReference type="Pfam" id="PF00015">
    <property type="entry name" value="MCPsignal"/>
    <property type="match status" value="1"/>
</dbReference>
<dbReference type="PROSITE" id="PS50111">
    <property type="entry name" value="CHEMOTAXIS_TRANSDUC_2"/>
    <property type="match status" value="1"/>
</dbReference>
<evidence type="ECO:0000313" key="12">
    <source>
        <dbReference type="EMBL" id="MXR67498.1"/>
    </source>
</evidence>
<sequence>MDAIYALFRKFKIAHRLLFMLLLAVVATVIMFVFALANIEEVLVKEKQAKLSALSDVGEKVISQFYEASQAGSMTTQEAKRSAIAALNALRYEGNEYFWTIDRQGIMVQHAFAKKLVGTNVLGMKDPNGVRLFEKMVTGTANSDYALIEYMWNRPNASEPSPKMSVVKRFQPWGWIVGTGTYVDDIQEEMQAFIGKYLLICIAVWLPVILILGVISRSISAPMAETIAAFENIARGEGDLTLRLKESGRDELKQVAASFNEFVAKIQALVNSVSASVTHSRELAEGLADISAQANAVTTNMQAETQSVATAINEMSMASSEVASNAQLAADSAGSADGEADDTVAVVDGAVLKIQGLSKELEVTADEAQALQISSGQIGQILDVIVGIAEQTNLLALNAAIEAARAGEAGRGFAVVADEVRTLASRTQESTQEINGIIEAIRTSVDSVNASVARAKTQSEQTVGETSQVVEALQTIKSSIRQISDMNIQIATATEEQSAVIAELNMNVTRINDISLENQQKSEEIGTTSERIKAGSADLESLISTFKL</sequence>
<keyword evidence="2" id="KW-1003">Cell membrane</keyword>
<evidence type="ECO:0000256" key="4">
    <source>
        <dbReference type="ARBA" id="ARBA00022989"/>
    </source>
</evidence>
<evidence type="ECO:0000259" key="10">
    <source>
        <dbReference type="PROSITE" id="PS50111"/>
    </source>
</evidence>